<keyword evidence="3" id="KW-1185">Reference proteome</keyword>
<evidence type="ECO:0000313" key="3">
    <source>
        <dbReference type="Proteomes" id="UP001179121"/>
    </source>
</evidence>
<gene>
    <name evidence="2" type="ORF">DNFV4_02527</name>
</gene>
<feature type="domain" description="DUF4136" evidence="1">
    <location>
        <begin position="25"/>
        <end position="183"/>
    </location>
</feature>
<dbReference type="Proteomes" id="UP001179121">
    <property type="component" value="Chromosome"/>
</dbReference>
<name>A0AA86T5N8_9BACT</name>
<dbReference type="KEGG" id="nti:DNFV4_02527"/>
<evidence type="ECO:0000259" key="1">
    <source>
        <dbReference type="Pfam" id="PF13590"/>
    </source>
</evidence>
<proteinExistence type="predicted"/>
<dbReference type="Pfam" id="PF13590">
    <property type="entry name" value="DUF4136"/>
    <property type="match status" value="1"/>
</dbReference>
<sequence length="188" mass="21080">MNIRASWPSVMLLCWALYGCTTIDVKTDFDPSADFSRFRTFAFVGLTDLNQGGVLNNSLTRKRLETILSRELSQKGLRQVGLEDHPDLLVHYWVGIKEKQRVESTGPTVGAYGWRGGYGWGAGYSGVTTYEYKEGTLITDLVEPVKNELVWRATMVANLEDTARENIVLVERAIAKAYKDYPPKPAAK</sequence>
<organism evidence="2 3">
    <name type="scientific">Nitrospira tepida</name>
    <dbReference type="NCBI Taxonomy" id="2973512"/>
    <lineage>
        <taxon>Bacteria</taxon>
        <taxon>Pseudomonadati</taxon>
        <taxon>Nitrospirota</taxon>
        <taxon>Nitrospiria</taxon>
        <taxon>Nitrospirales</taxon>
        <taxon>Nitrospiraceae</taxon>
        <taxon>Nitrospira</taxon>
    </lineage>
</organism>
<dbReference type="PROSITE" id="PS51257">
    <property type="entry name" value="PROKAR_LIPOPROTEIN"/>
    <property type="match status" value="1"/>
</dbReference>
<dbReference type="EMBL" id="OX365700">
    <property type="protein sequence ID" value="CAI4032102.1"/>
    <property type="molecule type" value="Genomic_DNA"/>
</dbReference>
<dbReference type="AlphaFoldDB" id="A0AA86T5N8"/>
<evidence type="ECO:0000313" key="2">
    <source>
        <dbReference type="EMBL" id="CAI4032102.1"/>
    </source>
</evidence>
<accession>A0AA86T5N8</accession>
<protein>
    <recommendedName>
        <fullName evidence="1">DUF4136 domain-containing protein</fullName>
    </recommendedName>
</protein>
<dbReference type="RefSeq" id="WP_289268851.1">
    <property type="nucleotide sequence ID" value="NZ_OX365700.1"/>
</dbReference>
<reference evidence="2" key="1">
    <citation type="submission" date="2022-10" db="EMBL/GenBank/DDBJ databases">
        <authorList>
            <person name="Koch H."/>
        </authorList>
    </citation>
    <scope>NUCLEOTIDE SEQUENCE</scope>
    <source>
        <strain evidence="2">DNF</strain>
    </source>
</reference>
<dbReference type="InterPro" id="IPR025411">
    <property type="entry name" value="DUF4136"/>
</dbReference>
<dbReference type="Gene3D" id="3.30.160.670">
    <property type="match status" value="1"/>
</dbReference>